<keyword evidence="2" id="KW-1185">Reference proteome</keyword>
<organism evidence="1 2">
    <name type="scientific">Paracidobacterium acidisoli</name>
    <dbReference type="NCBI Taxonomy" id="2303751"/>
    <lineage>
        <taxon>Bacteria</taxon>
        <taxon>Pseudomonadati</taxon>
        <taxon>Acidobacteriota</taxon>
        <taxon>Terriglobia</taxon>
        <taxon>Terriglobales</taxon>
        <taxon>Acidobacteriaceae</taxon>
        <taxon>Paracidobacterium</taxon>
    </lineage>
</organism>
<dbReference type="Proteomes" id="UP000264702">
    <property type="component" value="Unassembled WGS sequence"/>
</dbReference>
<name>A0A372IU03_9BACT</name>
<dbReference type="EMBL" id="QVQT01000001">
    <property type="protein sequence ID" value="RFU18410.1"/>
    <property type="molecule type" value="Genomic_DNA"/>
</dbReference>
<sequence length="264" mass="29039">MLLAFTAQGFSQQNHFVAQTEGGSGGLRSPLRYFSLIHHAPDAVDPSDAAILSRRHRDISEEAAFYGYDLSSGNWKWDQALCPQLPGTILLHYSSAQPNGRESLFTVLVPRDGGRIRIVPVYYHNATPWHAAVKRDRNFDVFNSLVPAETAKKSADPEGDWLSLAACYVEMVGGEPNIPNEPSLVPETLLAPQPTIEVSVSDRTRHILFTDRDADNQYIIWSVVLSGEGKVIAAQSQTYAAYVAKISNPPAPVATMRHPKPVPH</sequence>
<evidence type="ECO:0000313" key="1">
    <source>
        <dbReference type="EMBL" id="RFU18410.1"/>
    </source>
</evidence>
<reference evidence="1 2" key="1">
    <citation type="submission" date="2018-08" db="EMBL/GenBank/DDBJ databases">
        <title>Acidipila sp. 4G-K13, an acidobacterium isolated from forest soil.</title>
        <authorList>
            <person name="Gao Z.-H."/>
            <person name="Qiu L.-H."/>
        </authorList>
    </citation>
    <scope>NUCLEOTIDE SEQUENCE [LARGE SCALE GENOMIC DNA]</scope>
    <source>
        <strain evidence="1 2">4G-K13</strain>
    </source>
</reference>
<dbReference type="AlphaFoldDB" id="A0A372IU03"/>
<evidence type="ECO:0000313" key="2">
    <source>
        <dbReference type="Proteomes" id="UP000264702"/>
    </source>
</evidence>
<protein>
    <submittedName>
        <fullName evidence="1">Uncharacterized protein</fullName>
    </submittedName>
</protein>
<comment type="caution">
    <text evidence="1">The sequence shown here is derived from an EMBL/GenBank/DDBJ whole genome shotgun (WGS) entry which is preliminary data.</text>
</comment>
<proteinExistence type="predicted"/>
<gene>
    <name evidence="1" type="ORF">D0Y96_02265</name>
</gene>
<accession>A0A372IU03</accession>